<proteinExistence type="predicted"/>
<reference evidence="1 2" key="1">
    <citation type="submission" date="2018-06" db="EMBL/GenBank/DDBJ databases">
        <authorList>
            <consortium name="Pathogen Informatics"/>
            <person name="Doyle S."/>
        </authorList>
    </citation>
    <scope>NUCLEOTIDE SEQUENCE [LARGE SCALE GENOMIC DNA]</scope>
    <source>
        <strain evidence="1 2">NCTC12219</strain>
    </source>
</reference>
<organism evidence="1 2">
    <name type="scientific">Helicobacter cinaedi</name>
    <dbReference type="NCBI Taxonomy" id="213"/>
    <lineage>
        <taxon>Bacteria</taxon>
        <taxon>Pseudomonadati</taxon>
        <taxon>Campylobacterota</taxon>
        <taxon>Epsilonproteobacteria</taxon>
        <taxon>Campylobacterales</taxon>
        <taxon>Helicobacteraceae</taxon>
        <taxon>Helicobacter</taxon>
    </lineage>
</organism>
<sequence length="37" mass="4291">MTYTQGDFSYFRKKGEALFPQRHTESTARTFAFANGQ</sequence>
<dbReference type="EMBL" id="UGHX01000002">
    <property type="protein sequence ID" value="STP14276.1"/>
    <property type="molecule type" value="Genomic_DNA"/>
</dbReference>
<dbReference type="AlphaFoldDB" id="A0A377JX52"/>
<gene>
    <name evidence="1" type="ORF">NCTC12219_01823</name>
</gene>
<evidence type="ECO:0000313" key="2">
    <source>
        <dbReference type="Proteomes" id="UP000255103"/>
    </source>
</evidence>
<evidence type="ECO:0000313" key="1">
    <source>
        <dbReference type="EMBL" id="STP14276.1"/>
    </source>
</evidence>
<accession>A0A377JX52</accession>
<protein>
    <submittedName>
        <fullName evidence="1">Uncharacterized protein</fullName>
    </submittedName>
</protein>
<name>A0A377JX52_9HELI</name>
<dbReference type="Proteomes" id="UP000255103">
    <property type="component" value="Unassembled WGS sequence"/>
</dbReference>